<dbReference type="Proteomes" id="UP001598673">
    <property type="component" value="Unassembled WGS sequence"/>
</dbReference>
<dbReference type="EMBL" id="JBHXCV010000003">
    <property type="protein sequence ID" value="MFD6792786.1"/>
    <property type="molecule type" value="Genomic_DNA"/>
</dbReference>
<dbReference type="RefSeq" id="WP_258937565.1">
    <property type="nucleotide sequence ID" value="NZ_JANBBF010000012.1"/>
</dbReference>
<organism evidence="1 2">
    <name type="scientific">Prauserella salsuginis</name>
    <dbReference type="NCBI Taxonomy" id="387889"/>
    <lineage>
        <taxon>Bacteria</taxon>
        <taxon>Bacillati</taxon>
        <taxon>Actinomycetota</taxon>
        <taxon>Actinomycetes</taxon>
        <taxon>Pseudonocardiales</taxon>
        <taxon>Pseudonocardiaceae</taxon>
        <taxon>Prauserella</taxon>
        <taxon>Prauserella salsuginis group</taxon>
    </lineage>
</organism>
<keyword evidence="2" id="KW-1185">Reference proteome</keyword>
<reference evidence="1 2" key="1">
    <citation type="submission" date="2024-09" db="EMBL/GenBank/DDBJ databases">
        <title>The Natural Products Discovery Center: Release of the First 8490 Sequenced Strains for Exploring Actinobacteria Biosynthetic Diversity.</title>
        <authorList>
            <person name="Kalkreuter E."/>
            <person name="Kautsar S.A."/>
            <person name="Yang D."/>
            <person name="Bader C.D."/>
            <person name="Teijaro C.N."/>
            <person name="Fluegel L."/>
            <person name="Davis C.M."/>
            <person name="Simpson J.R."/>
            <person name="Lauterbach L."/>
            <person name="Steele A.D."/>
            <person name="Gui C."/>
            <person name="Meng S."/>
            <person name="Li G."/>
            <person name="Viehrig K."/>
            <person name="Ye F."/>
            <person name="Su P."/>
            <person name="Kiefer A.F."/>
            <person name="Nichols A."/>
            <person name="Cepeda A.J."/>
            <person name="Yan W."/>
            <person name="Fan B."/>
            <person name="Jiang Y."/>
            <person name="Adhikari A."/>
            <person name="Zheng C.-J."/>
            <person name="Schuster L."/>
            <person name="Cowan T.M."/>
            <person name="Smanski M.J."/>
            <person name="Chevrette M.G."/>
            <person name="De Carvalho L.P.S."/>
            <person name="Shen B."/>
        </authorList>
    </citation>
    <scope>NUCLEOTIDE SEQUENCE [LARGE SCALE GENOMIC DNA]</scope>
    <source>
        <strain evidence="1 2">NPDC060353</strain>
    </source>
</reference>
<accession>A0ABW6G0R8</accession>
<name>A0ABW6G0R8_9PSEU</name>
<evidence type="ECO:0000313" key="2">
    <source>
        <dbReference type="Proteomes" id="UP001598673"/>
    </source>
</evidence>
<evidence type="ECO:0000313" key="1">
    <source>
        <dbReference type="EMBL" id="MFD6792786.1"/>
    </source>
</evidence>
<sequence length="253" mass="26244">MTTLDDLLTRAGGERRLIGPLGFWHAAALEQIPAATMLKDPDAAARALSAAASLYGLDLVVAAPVDAVAWAVRGTAMPSASVAVTEAEHRAQRPVEAQPDVDAVASAAATRYLEAVVARLRSLSSAEVHTVVPIPTAESLAASLRPAVTTEWADEAIGTVLRTIGATEPDVILRIGEGPRAGLAMGLCEFFDIALVEVFSAGSPQVSGPTGEEFVGGVPAAGRLVTTRTELPSDADPKHVAEAVRSLRTKVER</sequence>
<comment type="caution">
    <text evidence="1">The sequence shown here is derived from an EMBL/GenBank/DDBJ whole genome shotgun (WGS) entry which is preliminary data.</text>
</comment>
<proteinExistence type="predicted"/>
<gene>
    <name evidence="1" type="ORF">ACFWGY_05565</name>
</gene>
<protein>
    <submittedName>
        <fullName evidence="1">Uncharacterized protein</fullName>
    </submittedName>
</protein>